<dbReference type="Pfam" id="PF18759">
    <property type="entry name" value="Plavaka"/>
    <property type="match status" value="1"/>
</dbReference>
<accession>A0AAD4GKY9</accession>
<evidence type="ECO:0000313" key="2">
    <source>
        <dbReference type="Proteomes" id="UP001194468"/>
    </source>
</evidence>
<proteinExistence type="predicted"/>
<evidence type="ECO:0008006" key="3">
    <source>
        <dbReference type="Google" id="ProtNLM"/>
    </source>
</evidence>
<reference evidence="1" key="1">
    <citation type="submission" date="2019-10" db="EMBL/GenBank/DDBJ databases">
        <authorList>
            <consortium name="DOE Joint Genome Institute"/>
            <person name="Kuo A."/>
            <person name="Miyauchi S."/>
            <person name="Kiss E."/>
            <person name="Drula E."/>
            <person name="Kohler A."/>
            <person name="Sanchez-Garcia M."/>
            <person name="Andreopoulos B."/>
            <person name="Barry K.W."/>
            <person name="Bonito G."/>
            <person name="Buee M."/>
            <person name="Carver A."/>
            <person name="Chen C."/>
            <person name="Cichocki N."/>
            <person name="Clum A."/>
            <person name="Culley D."/>
            <person name="Crous P.W."/>
            <person name="Fauchery L."/>
            <person name="Girlanda M."/>
            <person name="Hayes R."/>
            <person name="Keri Z."/>
            <person name="LaButti K."/>
            <person name="Lipzen A."/>
            <person name="Lombard V."/>
            <person name="Magnuson J."/>
            <person name="Maillard F."/>
            <person name="Morin E."/>
            <person name="Murat C."/>
            <person name="Nolan M."/>
            <person name="Ohm R."/>
            <person name="Pangilinan J."/>
            <person name="Pereira M."/>
            <person name="Perotto S."/>
            <person name="Peter M."/>
            <person name="Riley R."/>
            <person name="Sitrit Y."/>
            <person name="Stielow B."/>
            <person name="Szollosi G."/>
            <person name="Zifcakova L."/>
            <person name="Stursova M."/>
            <person name="Spatafora J.W."/>
            <person name="Tedersoo L."/>
            <person name="Vaario L.-M."/>
            <person name="Yamada A."/>
            <person name="Yan M."/>
            <person name="Wang P."/>
            <person name="Xu J."/>
            <person name="Bruns T."/>
            <person name="Baldrian P."/>
            <person name="Vilgalys R."/>
            <person name="Henrissat B."/>
            <person name="Grigoriev I.V."/>
            <person name="Hibbett D."/>
            <person name="Nagy L.G."/>
            <person name="Martin F.M."/>
        </authorList>
    </citation>
    <scope>NUCLEOTIDE SEQUENCE</scope>
    <source>
        <strain evidence="1">BED1</strain>
    </source>
</reference>
<reference evidence="1" key="2">
    <citation type="journal article" date="2020" name="Nat. Commun.">
        <title>Large-scale genome sequencing of mycorrhizal fungi provides insights into the early evolution of symbiotic traits.</title>
        <authorList>
            <person name="Miyauchi S."/>
            <person name="Kiss E."/>
            <person name="Kuo A."/>
            <person name="Drula E."/>
            <person name="Kohler A."/>
            <person name="Sanchez-Garcia M."/>
            <person name="Morin E."/>
            <person name="Andreopoulos B."/>
            <person name="Barry K.W."/>
            <person name="Bonito G."/>
            <person name="Buee M."/>
            <person name="Carver A."/>
            <person name="Chen C."/>
            <person name="Cichocki N."/>
            <person name="Clum A."/>
            <person name="Culley D."/>
            <person name="Crous P.W."/>
            <person name="Fauchery L."/>
            <person name="Girlanda M."/>
            <person name="Hayes R.D."/>
            <person name="Keri Z."/>
            <person name="LaButti K."/>
            <person name="Lipzen A."/>
            <person name="Lombard V."/>
            <person name="Magnuson J."/>
            <person name="Maillard F."/>
            <person name="Murat C."/>
            <person name="Nolan M."/>
            <person name="Ohm R.A."/>
            <person name="Pangilinan J."/>
            <person name="Pereira M.F."/>
            <person name="Perotto S."/>
            <person name="Peter M."/>
            <person name="Pfister S."/>
            <person name="Riley R."/>
            <person name="Sitrit Y."/>
            <person name="Stielow J.B."/>
            <person name="Szollosi G."/>
            <person name="Zifcakova L."/>
            <person name="Stursova M."/>
            <person name="Spatafora J.W."/>
            <person name="Tedersoo L."/>
            <person name="Vaario L.M."/>
            <person name="Yamada A."/>
            <person name="Yan M."/>
            <person name="Wang P."/>
            <person name="Xu J."/>
            <person name="Bruns T."/>
            <person name="Baldrian P."/>
            <person name="Vilgalys R."/>
            <person name="Dunand C."/>
            <person name="Henrissat B."/>
            <person name="Grigoriev I.V."/>
            <person name="Hibbett D."/>
            <person name="Nagy L.G."/>
            <person name="Martin F.M."/>
        </authorList>
    </citation>
    <scope>NUCLEOTIDE SEQUENCE</scope>
    <source>
        <strain evidence="1">BED1</strain>
    </source>
</reference>
<dbReference type="AlphaFoldDB" id="A0AAD4GKY9"/>
<dbReference type="InterPro" id="IPR041078">
    <property type="entry name" value="Plavaka"/>
</dbReference>
<gene>
    <name evidence="1" type="ORF">L210DRAFT_3385545</name>
</gene>
<evidence type="ECO:0000313" key="1">
    <source>
        <dbReference type="EMBL" id="KAF8451134.1"/>
    </source>
</evidence>
<dbReference type="EMBL" id="WHUW01000002">
    <property type="protein sequence ID" value="KAF8451134.1"/>
    <property type="molecule type" value="Genomic_DNA"/>
</dbReference>
<comment type="caution">
    <text evidence="1">The sequence shown here is derived from an EMBL/GenBank/DDBJ whole genome shotgun (WGS) entry which is preliminary data.</text>
</comment>
<dbReference type="Proteomes" id="UP001194468">
    <property type="component" value="Unassembled WGS sequence"/>
</dbReference>
<keyword evidence="2" id="KW-1185">Reference proteome</keyword>
<organism evidence="1 2">
    <name type="scientific">Boletus edulis BED1</name>
    <dbReference type="NCBI Taxonomy" id="1328754"/>
    <lineage>
        <taxon>Eukaryota</taxon>
        <taxon>Fungi</taxon>
        <taxon>Dikarya</taxon>
        <taxon>Basidiomycota</taxon>
        <taxon>Agaricomycotina</taxon>
        <taxon>Agaricomycetes</taxon>
        <taxon>Agaricomycetidae</taxon>
        <taxon>Boletales</taxon>
        <taxon>Boletineae</taxon>
        <taxon>Boletaceae</taxon>
        <taxon>Boletoideae</taxon>
        <taxon>Boletus</taxon>
    </lineage>
</organism>
<name>A0AAD4GKY9_BOLED</name>
<sequence>MEFTKHPAGTALGEAKTSFEMMQDIQDAAGQGTYAPFADREEWELAEWLISNANQRAIEDFLKLPIARNWTQPSYRSKYLFMKAIDQLPTGPEWSCELVRVRGDELIENDEVDEENVEELELWLRDPVACVKELISNPAFQGNMAYAPEKVYADPEGQTRRFDEMWTGDWWWETQHRLPAGSTIAPVILASDKTELTRFRGDKTAWPVYLTIGNISKHVRRQPASHASVLLGYLPVSKLHSFEDNSVAGYRLFHYCMKKLLHPLVAAGNEGVEMACADGQIRRVFPIVAAYVGDHPEQCLIACCAENRCPKCLARANQRGENTQFQPRNQAQTAQVLHTQATGQYPPEFIAHGLRPIFSPFWSDLPYTDIFTCITSDILHQLLQGLLKDHLKKWCTDIAGKVDFDARFRAMPYFPGLRHWKQGISKVKQWTAGDHKQLQRVFVTALVGTTPHHDVIKAGSALIDFIHIAQYHSHTDDTILALQQALDDFHDRKDIFIELGCRGHFNIPKLHSLTHYVSTIKMFGSLDGLNTEHSERLHIDYAKKAYAKSNHKDYTIQMTKWLQRQEAVIWFNAFLDWRHRNTDDGAPTAALNTFFTGPQYRVPKRPNLPKKRVKYLVEQHGAVGFIDALKAFINTLPYDRRQCFEPNIHDCFDCFSNMVISLQPHEHISNDNTARIRCHPQYPNGPRKPPTPARFDTVLVLDDEVERERGGFHGLRAAEVRALFLLPPHLGDFSEPLAYVHWFKPFNHFDDTVRMFRISRSTRNRQPNSAIVPVSRLIQPCHLVPRYPSGAINLAQIHIHAIALTDTFYLNRYINLRIFEQYRQHMLERA</sequence>
<protein>
    <recommendedName>
        <fullName evidence="3">Transposase</fullName>
    </recommendedName>
</protein>